<reference evidence="5" key="1">
    <citation type="submission" date="2019-09" db="EMBL/GenBank/DDBJ databases">
        <title>Antimicrobial potential of Antarctic Bacteria.</title>
        <authorList>
            <person name="Benaud N."/>
            <person name="Edwards R.J."/>
            <person name="Ferrari B.C."/>
        </authorList>
    </citation>
    <scope>NUCLEOTIDE SEQUENCE [LARGE SCALE GENOMIC DNA]</scope>
    <source>
        <strain evidence="5">SPB151</strain>
    </source>
</reference>
<evidence type="ECO:0000256" key="2">
    <source>
        <dbReference type="SAM" id="Phobius"/>
    </source>
</evidence>
<keyword evidence="5" id="KW-1185">Reference proteome</keyword>
<proteinExistence type="predicted"/>
<sequence>MKANEENSPYGRGFIAACIVIGAVLLCGGLLLITGPGSTNAGASTAAAGGPGSARSGDSRTANAADPDASGQGGANSCAAAEGGQPSSGDPGSTPRGRRDPATSDPAPCGTSSGGAAVPASGDPKVGSVGKGCGAPAGEQVIPAEAPAVDGWEVSRRVVVPRSSAYGPAKQDSDGFRRCFAHSPTGAVYAAYSAVAAMADQAKALTTVSKLMLPGLNTDALLADLRKEQADEDSNPTQIAGFRVLDATADRATVLLAMPVETAYVSANFTLVWRDGDWRVVPPTPGGSVGAPYAQQRDLSGFVAWSGV</sequence>
<dbReference type="KEGG" id="kqi:F1D05_21265"/>
<evidence type="ECO:0000256" key="1">
    <source>
        <dbReference type="SAM" id="MobiDB-lite"/>
    </source>
</evidence>
<organism evidence="4 5">
    <name type="scientific">Kribbella qitaiheensis</name>
    <dbReference type="NCBI Taxonomy" id="1544730"/>
    <lineage>
        <taxon>Bacteria</taxon>
        <taxon>Bacillati</taxon>
        <taxon>Actinomycetota</taxon>
        <taxon>Actinomycetes</taxon>
        <taxon>Propionibacteriales</taxon>
        <taxon>Kribbellaceae</taxon>
        <taxon>Kribbella</taxon>
    </lineage>
</organism>
<feature type="region of interest" description="Disordered" evidence="1">
    <location>
        <begin position="41"/>
        <end position="131"/>
    </location>
</feature>
<feature type="domain" description="DUF8175" evidence="3">
    <location>
        <begin position="127"/>
        <end position="303"/>
    </location>
</feature>
<evidence type="ECO:0000313" key="5">
    <source>
        <dbReference type="Proteomes" id="UP000515563"/>
    </source>
</evidence>
<dbReference type="InterPro" id="IPR058488">
    <property type="entry name" value="DUF8175"/>
</dbReference>
<keyword evidence="2" id="KW-1133">Transmembrane helix</keyword>
<dbReference type="Proteomes" id="UP000515563">
    <property type="component" value="Chromosome"/>
</dbReference>
<name>A0A7G6X161_9ACTN</name>
<dbReference type="EMBL" id="CP043661">
    <property type="protein sequence ID" value="QNE19976.1"/>
    <property type="molecule type" value="Genomic_DNA"/>
</dbReference>
<evidence type="ECO:0000313" key="4">
    <source>
        <dbReference type="EMBL" id="QNE19976.1"/>
    </source>
</evidence>
<feature type="transmembrane region" description="Helical" evidence="2">
    <location>
        <begin position="12"/>
        <end position="33"/>
    </location>
</feature>
<accession>A0A7G6X161</accession>
<keyword evidence="2" id="KW-0472">Membrane</keyword>
<reference evidence="4 5" key="2">
    <citation type="journal article" date="2020" name="Microbiol. Resour. Announc.">
        <title>Antarctic desert soil bacteria exhibit high novel natural product potential, evaluated through long-read genome sequencing and comparative genomics.</title>
        <authorList>
            <person name="Benaud N."/>
            <person name="Edwards R.J."/>
            <person name="Amos T.G."/>
            <person name="D'Agostino P.M."/>
            <person name="Gutierrez-Chavez C."/>
            <person name="Montgomery K."/>
            <person name="Nicetic I."/>
            <person name="Ferrari B.C."/>
        </authorList>
    </citation>
    <scope>NUCLEOTIDE SEQUENCE [LARGE SCALE GENOMIC DNA]</scope>
    <source>
        <strain evidence="4 5">SPB151</strain>
    </source>
</reference>
<gene>
    <name evidence="4" type="ORF">F1D05_21265</name>
</gene>
<dbReference type="Pfam" id="PF26526">
    <property type="entry name" value="DUF8175"/>
    <property type="match status" value="1"/>
</dbReference>
<keyword evidence="2" id="KW-0812">Transmembrane</keyword>
<dbReference type="AlphaFoldDB" id="A0A7G6X161"/>
<evidence type="ECO:0000259" key="3">
    <source>
        <dbReference type="Pfam" id="PF26526"/>
    </source>
</evidence>
<protein>
    <recommendedName>
        <fullName evidence="3">DUF8175 domain-containing protein</fullName>
    </recommendedName>
</protein>
<dbReference type="RefSeq" id="WP_185441918.1">
    <property type="nucleotide sequence ID" value="NZ_CP043661.1"/>
</dbReference>